<dbReference type="Proteomes" id="UP000887013">
    <property type="component" value="Unassembled WGS sequence"/>
</dbReference>
<name>A0A8X6QXF5_NEPPI</name>
<proteinExistence type="predicted"/>
<organism evidence="1 2">
    <name type="scientific">Nephila pilipes</name>
    <name type="common">Giant wood spider</name>
    <name type="synonym">Nephila maculata</name>
    <dbReference type="NCBI Taxonomy" id="299642"/>
    <lineage>
        <taxon>Eukaryota</taxon>
        <taxon>Metazoa</taxon>
        <taxon>Ecdysozoa</taxon>
        <taxon>Arthropoda</taxon>
        <taxon>Chelicerata</taxon>
        <taxon>Arachnida</taxon>
        <taxon>Araneae</taxon>
        <taxon>Araneomorphae</taxon>
        <taxon>Entelegynae</taxon>
        <taxon>Araneoidea</taxon>
        <taxon>Nephilidae</taxon>
        <taxon>Nephila</taxon>
    </lineage>
</organism>
<feature type="non-terminal residue" evidence="1">
    <location>
        <position position="1"/>
    </location>
</feature>
<reference evidence="1" key="1">
    <citation type="submission" date="2020-08" db="EMBL/GenBank/DDBJ databases">
        <title>Multicomponent nature underlies the extraordinary mechanical properties of spider dragline silk.</title>
        <authorList>
            <person name="Kono N."/>
            <person name="Nakamura H."/>
            <person name="Mori M."/>
            <person name="Yoshida Y."/>
            <person name="Ohtoshi R."/>
            <person name="Malay A.D."/>
            <person name="Moran D.A.P."/>
            <person name="Tomita M."/>
            <person name="Numata K."/>
            <person name="Arakawa K."/>
        </authorList>
    </citation>
    <scope>NUCLEOTIDE SEQUENCE</scope>
</reference>
<evidence type="ECO:0000313" key="2">
    <source>
        <dbReference type="Proteomes" id="UP000887013"/>
    </source>
</evidence>
<evidence type="ECO:0000313" key="1">
    <source>
        <dbReference type="EMBL" id="GFU53930.1"/>
    </source>
</evidence>
<dbReference type="AlphaFoldDB" id="A0A8X6QXF5"/>
<dbReference type="EMBL" id="BMAW01038961">
    <property type="protein sequence ID" value="GFU53930.1"/>
    <property type="molecule type" value="Genomic_DNA"/>
</dbReference>
<gene>
    <name evidence="1" type="ORF">NPIL_529861</name>
</gene>
<sequence length="18" mass="2132">FEVDSPSLRSRKENDPKK</sequence>
<accession>A0A8X6QXF5</accession>
<comment type="caution">
    <text evidence="1">The sequence shown here is derived from an EMBL/GenBank/DDBJ whole genome shotgun (WGS) entry which is preliminary data.</text>
</comment>
<keyword evidence="2" id="KW-1185">Reference proteome</keyword>
<protein>
    <submittedName>
        <fullName evidence="1">Uncharacterized protein</fullName>
    </submittedName>
</protein>